<reference evidence="2 3" key="1">
    <citation type="submission" date="2024-01" db="EMBL/GenBank/DDBJ databases">
        <authorList>
            <person name="Waweru B."/>
        </authorList>
    </citation>
    <scope>NUCLEOTIDE SEQUENCE [LARGE SCALE GENOMIC DNA]</scope>
</reference>
<dbReference type="PANTHER" id="PTHR33257">
    <property type="entry name" value="OS05G0165500 PROTEIN"/>
    <property type="match status" value="1"/>
</dbReference>
<sequence>MLTSSSNLPQKSLKLKQDDKKVTCKRVTRDVSMASLSTEDYHVGASVAVPFTWESQPGTPKIKLRENPLPPLTPPPSYFYNTPKRPTKKISKSNILDSIFPKRSTKKTSLPASPASSSSSSSFSSRLSSSWSASYSVPSSPMKVSKSRGLYNEIVSSPKKYFDSRKTMLNHGDRDHEEDECESPVSTLCFGGIGRGPSARSRGCYASMIKVLLRDA</sequence>
<evidence type="ECO:0000256" key="1">
    <source>
        <dbReference type="SAM" id="MobiDB-lite"/>
    </source>
</evidence>
<name>A0AAV1QTR6_9ROSI</name>
<feature type="region of interest" description="Disordered" evidence="1">
    <location>
        <begin position="53"/>
        <end position="125"/>
    </location>
</feature>
<evidence type="ECO:0000313" key="2">
    <source>
        <dbReference type="EMBL" id="CAK7323514.1"/>
    </source>
</evidence>
<dbReference type="AlphaFoldDB" id="A0AAV1QTR6"/>
<protein>
    <submittedName>
        <fullName evidence="2">Uncharacterized protein</fullName>
    </submittedName>
</protein>
<feature type="compositionally biased region" description="Low complexity" evidence="1">
    <location>
        <begin position="109"/>
        <end position="125"/>
    </location>
</feature>
<gene>
    <name evidence="2" type="ORF">DCAF_LOCUS1143</name>
</gene>
<comment type="caution">
    <text evidence="2">The sequence shown here is derived from an EMBL/GenBank/DDBJ whole genome shotgun (WGS) entry which is preliminary data.</text>
</comment>
<dbReference type="Proteomes" id="UP001314170">
    <property type="component" value="Unassembled WGS sequence"/>
</dbReference>
<accession>A0AAV1QTR6</accession>
<feature type="compositionally biased region" description="Pro residues" evidence="1">
    <location>
        <begin position="68"/>
        <end position="77"/>
    </location>
</feature>
<feature type="region of interest" description="Disordered" evidence="1">
    <location>
        <begin position="1"/>
        <end position="20"/>
    </location>
</feature>
<proteinExistence type="predicted"/>
<evidence type="ECO:0000313" key="3">
    <source>
        <dbReference type="Proteomes" id="UP001314170"/>
    </source>
</evidence>
<dbReference type="PANTHER" id="PTHR33257:SF46">
    <property type="entry name" value="OVATE FAMILY PROTEIN"/>
    <property type="match status" value="1"/>
</dbReference>
<keyword evidence="3" id="KW-1185">Reference proteome</keyword>
<organism evidence="2 3">
    <name type="scientific">Dovyalis caffra</name>
    <dbReference type="NCBI Taxonomy" id="77055"/>
    <lineage>
        <taxon>Eukaryota</taxon>
        <taxon>Viridiplantae</taxon>
        <taxon>Streptophyta</taxon>
        <taxon>Embryophyta</taxon>
        <taxon>Tracheophyta</taxon>
        <taxon>Spermatophyta</taxon>
        <taxon>Magnoliopsida</taxon>
        <taxon>eudicotyledons</taxon>
        <taxon>Gunneridae</taxon>
        <taxon>Pentapetalae</taxon>
        <taxon>rosids</taxon>
        <taxon>fabids</taxon>
        <taxon>Malpighiales</taxon>
        <taxon>Salicaceae</taxon>
        <taxon>Flacourtieae</taxon>
        <taxon>Dovyalis</taxon>
    </lineage>
</organism>
<dbReference type="EMBL" id="CAWUPB010000127">
    <property type="protein sequence ID" value="CAK7323514.1"/>
    <property type="molecule type" value="Genomic_DNA"/>
</dbReference>